<sequence length="129" mass="14506">MKLLLDTHIWIWYLLGNESLSSQLQTTIAATTTELWLSPISIWETLLLAEKGRISLQPHPVAWIDLALNTLEIREAPLNRQIAILSRQLQLPHQDPGDRFIAATAVYHQLTLATADANLTSASWLKTLT</sequence>
<dbReference type="CDD" id="cd09872">
    <property type="entry name" value="PIN_Sll0205-like"/>
    <property type="match status" value="1"/>
</dbReference>
<organism evidence="2 3">
    <name type="scientific">Nostoc piscinale CENA21</name>
    <dbReference type="NCBI Taxonomy" id="224013"/>
    <lineage>
        <taxon>Bacteria</taxon>
        <taxon>Bacillati</taxon>
        <taxon>Cyanobacteriota</taxon>
        <taxon>Cyanophyceae</taxon>
        <taxon>Nostocales</taxon>
        <taxon>Nostocaceae</taxon>
        <taxon>Nostoc</taxon>
    </lineage>
</organism>
<dbReference type="PANTHER" id="PTHR36173">
    <property type="entry name" value="RIBONUCLEASE VAPC16-RELATED"/>
    <property type="match status" value="1"/>
</dbReference>
<dbReference type="EMBL" id="CP012036">
    <property type="protein sequence ID" value="ALF56483.1"/>
    <property type="molecule type" value="Genomic_DNA"/>
</dbReference>
<evidence type="ECO:0000313" key="2">
    <source>
        <dbReference type="EMBL" id="ALF56483.1"/>
    </source>
</evidence>
<name>A0A0M3V6Z0_9NOSO</name>
<evidence type="ECO:0000259" key="1">
    <source>
        <dbReference type="Pfam" id="PF01850"/>
    </source>
</evidence>
<dbReference type="InterPro" id="IPR041705">
    <property type="entry name" value="PIN_Sll0205"/>
</dbReference>
<accession>A0A0M3V6Z0</accession>
<dbReference type="InterPro" id="IPR029060">
    <property type="entry name" value="PIN-like_dom_sf"/>
</dbReference>
<dbReference type="PANTHER" id="PTHR36173:SF1">
    <property type="entry name" value="RIBONUCLEASE VAPC22"/>
    <property type="match status" value="1"/>
</dbReference>
<dbReference type="InterPro" id="IPR002716">
    <property type="entry name" value="PIN_dom"/>
</dbReference>
<keyword evidence="3" id="KW-1185">Reference proteome</keyword>
<dbReference type="Gene3D" id="3.40.50.1010">
    <property type="entry name" value="5'-nuclease"/>
    <property type="match status" value="1"/>
</dbReference>
<dbReference type="AlphaFoldDB" id="A0A0M3V6Z0"/>
<reference evidence="3" key="1">
    <citation type="submission" date="2015-07" db="EMBL/GenBank/DDBJ databases">
        <title>Genome Of Nitrogen-Fixing Cyanobacterium Nostoc piscinale CENA21 From Solimoes/Amazon River Floodplain Sediments And Comparative Genomics To Uncover Biosynthetic Natural Products Potential.</title>
        <authorList>
            <person name="Leao T.F."/>
            <person name="Leao P.N."/>
            <person name="Guimaraes P.I."/>
            <person name="de Melo A.G.C."/>
            <person name="Ramos R.T.J."/>
            <person name="Silva A."/>
            <person name="Fiore M.F."/>
            <person name="Schneider M.P.C."/>
        </authorList>
    </citation>
    <scope>NUCLEOTIDE SEQUENCE [LARGE SCALE GENOMIC DNA]</scope>
    <source>
        <strain evidence="3">CENA21</strain>
    </source>
</reference>
<reference evidence="2 3" key="2">
    <citation type="journal article" date="2016" name="Genome Announc.">
        <title>Draft Genome Sequence of the N2-Fixing Cyanobacterium Nostoc piscinale CENA21, Isolated from the Brazilian Amazon Floodplain.</title>
        <authorList>
            <person name="Leao T."/>
            <person name="Guimaraes P.I."/>
            <person name="de Melo A.G."/>
            <person name="Ramos R.T."/>
            <person name="Leao P.N."/>
            <person name="Silva A."/>
            <person name="Fiore M.F."/>
            <person name="Schneider M.P."/>
        </authorList>
    </citation>
    <scope>NUCLEOTIDE SEQUENCE [LARGE SCALE GENOMIC DNA]</scope>
    <source>
        <strain evidence="2 3">CENA21</strain>
    </source>
</reference>
<dbReference type="SUPFAM" id="SSF88723">
    <property type="entry name" value="PIN domain-like"/>
    <property type="match status" value="1"/>
</dbReference>
<dbReference type="InterPro" id="IPR052919">
    <property type="entry name" value="TA_system_RNase"/>
</dbReference>
<dbReference type="STRING" id="224013.ACX27_20805"/>
<gene>
    <name evidence="2" type="ORF">ACX27_20805</name>
</gene>
<evidence type="ECO:0000313" key="3">
    <source>
        <dbReference type="Proteomes" id="UP000062645"/>
    </source>
</evidence>
<proteinExistence type="predicted"/>
<dbReference type="OrthoDB" id="9798990at2"/>
<dbReference type="PATRIC" id="fig|224013.5.peg.4985"/>
<dbReference type="Pfam" id="PF01850">
    <property type="entry name" value="PIN"/>
    <property type="match status" value="1"/>
</dbReference>
<dbReference type="KEGG" id="npz:ACX27_20805"/>
<protein>
    <submittedName>
        <fullName evidence="2">Twitching motility protein PilT</fullName>
    </submittedName>
</protein>
<feature type="domain" description="PIN" evidence="1">
    <location>
        <begin position="4"/>
        <end position="121"/>
    </location>
</feature>
<dbReference type="Proteomes" id="UP000062645">
    <property type="component" value="Chromosome"/>
</dbReference>